<proteinExistence type="predicted"/>
<reference evidence="2" key="1">
    <citation type="journal article" date="2005" name="Nature">
        <title>The map-based sequence of the rice genome.</title>
        <authorList>
            <consortium name="International rice genome sequencing project (IRGSP)"/>
            <person name="Matsumoto T."/>
            <person name="Wu J."/>
            <person name="Kanamori H."/>
            <person name="Katayose Y."/>
            <person name="Fujisawa M."/>
            <person name="Namiki N."/>
            <person name="Mizuno H."/>
            <person name="Yamamoto K."/>
            <person name="Antonio B.A."/>
            <person name="Baba T."/>
            <person name="Sakata K."/>
            <person name="Nagamura Y."/>
            <person name="Aoki H."/>
            <person name="Arikawa K."/>
            <person name="Arita K."/>
            <person name="Bito T."/>
            <person name="Chiden Y."/>
            <person name="Fujitsuka N."/>
            <person name="Fukunaka R."/>
            <person name="Hamada M."/>
            <person name="Harada C."/>
            <person name="Hayashi A."/>
            <person name="Hijishita S."/>
            <person name="Honda M."/>
            <person name="Hosokawa S."/>
            <person name="Ichikawa Y."/>
            <person name="Idonuma A."/>
            <person name="Iijima M."/>
            <person name="Ikeda M."/>
            <person name="Ikeno M."/>
            <person name="Ito K."/>
            <person name="Ito S."/>
            <person name="Ito T."/>
            <person name="Ito Y."/>
            <person name="Ito Y."/>
            <person name="Iwabuchi A."/>
            <person name="Kamiya K."/>
            <person name="Karasawa W."/>
            <person name="Kurita K."/>
            <person name="Katagiri S."/>
            <person name="Kikuta A."/>
            <person name="Kobayashi H."/>
            <person name="Kobayashi N."/>
            <person name="Machita K."/>
            <person name="Maehara T."/>
            <person name="Masukawa M."/>
            <person name="Mizubayashi T."/>
            <person name="Mukai Y."/>
            <person name="Nagasaki H."/>
            <person name="Nagata Y."/>
            <person name="Naito S."/>
            <person name="Nakashima M."/>
            <person name="Nakama Y."/>
            <person name="Nakamichi Y."/>
            <person name="Nakamura M."/>
            <person name="Meguro A."/>
            <person name="Negishi M."/>
            <person name="Ohta I."/>
            <person name="Ohta T."/>
            <person name="Okamoto M."/>
            <person name="Ono N."/>
            <person name="Saji S."/>
            <person name="Sakaguchi M."/>
            <person name="Sakai K."/>
            <person name="Shibata M."/>
            <person name="Shimokawa T."/>
            <person name="Song J."/>
            <person name="Takazaki Y."/>
            <person name="Terasawa K."/>
            <person name="Tsugane M."/>
            <person name="Tsuji K."/>
            <person name="Ueda S."/>
            <person name="Waki K."/>
            <person name="Yamagata H."/>
            <person name="Yamamoto M."/>
            <person name="Yamamoto S."/>
            <person name="Yamane H."/>
            <person name="Yoshiki S."/>
            <person name="Yoshihara R."/>
            <person name="Yukawa K."/>
            <person name="Zhong H."/>
            <person name="Yano M."/>
            <person name="Yuan Q."/>
            <person name="Ouyang S."/>
            <person name="Liu J."/>
            <person name="Jones K.M."/>
            <person name="Gansberger K."/>
            <person name="Moffat K."/>
            <person name="Hill J."/>
            <person name="Bera J."/>
            <person name="Fadrosh D."/>
            <person name="Jin S."/>
            <person name="Johri S."/>
            <person name="Kim M."/>
            <person name="Overton L."/>
            <person name="Reardon M."/>
            <person name="Tsitrin T."/>
            <person name="Vuong H."/>
            <person name="Weaver B."/>
            <person name="Ciecko A."/>
            <person name="Tallon L."/>
            <person name="Jackson J."/>
            <person name="Pai G."/>
            <person name="Aken S.V."/>
            <person name="Utterback T."/>
            <person name="Reidmuller S."/>
            <person name="Feldblyum T."/>
            <person name="Hsiao J."/>
            <person name="Zismann V."/>
            <person name="Iobst S."/>
            <person name="de Vazeille A.R."/>
            <person name="Buell C.R."/>
            <person name="Ying K."/>
            <person name="Li Y."/>
            <person name="Lu T."/>
            <person name="Huang Y."/>
            <person name="Zhao Q."/>
            <person name="Feng Q."/>
            <person name="Zhang L."/>
            <person name="Zhu J."/>
            <person name="Weng Q."/>
            <person name="Mu J."/>
            <person name="Lu Y."/>
            <person name="Fan D."/>
            <person name="Liu Y."/>
            <person name="Guan J."/>
            <person name="Zhang Y."/>
            <person name="Yu S."/>
            <person name="Liu X."/>
            <person name="Zhang Y."/>
            <person name="Hong G."/>
            <person name="Han B."/>
            <person name="Choisne N."/>
            <person name="Demange N."/>
            <person name="Orjeda G."/>
            <person name="Samain S."/>
            <person name="Cattolico L."/>
            <person name="Pelletier E."/>
            <person name="Couloux A."/>
            <person name="Segurens B."/>
            <person name="Wincker P."/>
            <person name="D'Hont A."/>
            <person name="Scarpelli C."/>
            <person name="Weissenbach J."/>
            <person name="Salanoubat M."/>
            <person name="Quetier F."/>
            <person name="Yu Y."/>
            <person name="Kim H.R."/>
            <person name="Rambo T."/>
            <person name="Currie J."/>
            <person name="Collura K."/>
            <person name="Luo M."/>
            <person name="Yang T."/>
            <person name="Ammiraju J.S.S."/>
            <person name="Engler F."/>
            <person name="Soderlund C."/>
            <person name="Wing R.A."/>
            <person name="Palmer L.E."/>
            <person name="de la Bastide M."/>
            <person name="Spiegel L."/>
            <person name="Nascimento L."/>
            <person name="Zutavern T."/>
            <person name="O'Shaughnessy A."/>
            <person name="Dike S."/>
            <person name="Dedhia N."/>
            <person name="Preston R."/>
            <person name="Balija V."/>
            <person name="McCombie W.R."/>
            <person name="Chow T."/>
            <person name="Chen H."/>
            <person name="Chung M."/>
            <person name="Chen C."/>
            <person name="Shaw J."/>
            <person name="Wu H."/>
            <person name="Hsiao K."/>
            <person name="Chao Y."/>
            <person name="Chu M."/>
            <person name="Cheng C."/>
            <person name="Hour A."/>
            <person name="Lee P."/>
            <person name="Lin S."/>
            <person name="Lin Y."/>
            <person name="Liou J."/>
            <person name="Liu S."/>
            <person name="Hsing Y."/>
            <person name="Raghuvanshi S."/>
            <person name="Mohanty A."/>
            <person name="Bharti A.K."/>
            <person name="Gaur A."/>
            <person name="Gupta V."/>
            <person name="Kumar D."/>
            <person name="Ravi V."/>
            <person name="Vij S."/>
            <person name="Kapur A."/>
            <person name="Khurana P."/>
            <person name="Khurana P."/>
            <person name="Khurana J.P."/>
            <person name="Tyagi A.K."/>
            <person name="Gaikwad K."/>
            <person name="Singh A."/>
            <person name="Dalal V."/>
            <person name="Srivastava S."/>
            <person name="Dixit A."/>
            <person name="Pal A.K."/>
            <person name="Ghazi I.A."/>
            <person name="Yadav M."/>
            <person name="Pandit A."/>
            <person name="Bhargava A."/>
            <person name="Sureshbabu K."/>
            <person name="Batra K."/>
            <person name="Sharma T.R."/>
            <person name="Mohapatra T."/>
            <person name="Singh N.K."/>
            <person name="Messing J."/>
            <person name="Nelson A.B."/>
            <person name="Fuks G."/>
            <person name="Kavchok S."/>
            <person name="Keizer G."/>
            <person name="Linton E."/>
            <person name="Llaca V."/>
            <person name="Song R."/>
            <person name="Tanyolac B."/>
            <person name="Young S."/>
            <person name="Ho-Il K."/>
            <person name="Hahn J.H."/>
            <person name="Sangsakoo G."/>
            <person name="Vanavichit A."/>
            <person name="de Mattos Luiz.A.T."/>
            <person name="Zimmer P.D."/>
            <person name="Malone G."/>
            <person name="Dellagostin O."/>
            <person name="de Oliveira A.C."/>
            <person name="Bevan M."/>
            <person name="Bancroft I."/>
            <person name="Minx P."/>
            <person name="Cordum H."/>
            <person name="Wilson R."/>
            <person name="Cheng Z."/>
            <person name="Jin W."/>
            <person name="Jiang J."/>
            <person name="Leong S.A."/>
            <person name="Iwama H."/>
            <person name="Gojobori T."/>
            <person name="Itoh T."/>
            <person name="Niimura Y."/>
            <person name="Fujii Y."/>
            <person name="Habara T."/>
            <person name="Sakai H."/>
            <person name="Sato Y."/>
            <person name="Wilson G."/>
            <person name="Kumar K."/>
            <person name="McCouch S."/>
            <person name="Juretic N."/>
            <person name="Hoen D."/>
            <person name="Wright S."/>
            <person name="Bruskiewich R."/>
            <person name="Bureau T."/>
            <person name="Miyao A."/>
            <person name="Hirochika H."/>
            <person name="Nishikawa T."/>
            <person name="Kadowaki K."/>
            <person name="Sugiura M."/>
            <person name="Burr B."/>
            <person name="Sasaki T."/>
        </authorList>
    </citation>
    <scope>NUCLEOTIDE SEQUENCE [LARGE SCALE GENOMIC DNA]</scope>
    <source>
        <strain evidence="2">cv. Nipponbare</strain>
    </source>
</reference>
<name>Q6ZB87_ORYSJ</name>
<evidence type="ECO:0000313" key="1">
    <source>
        <dbReference type="EMBL" id="BAD09753.1"/>
    </source>
</evidence>
<organism evidence="1 2">
    <name type="scientific">Oryza sativa subsp. japonica</name>
    <name type="common">Rice</name>
    <dbReference type="NCBI Taxonomy" id="39947"/>
    <lineage>
        <taxon>Eukaryota</taxon>
        <taxon>Viridiplantae</taxon>
        <taxon>Streptophyta</taxon>
        <taxon>Embryophyta</taxon>
        <taxon>Tracheophyta</taxon>
        <taxon>Spermatophyta</taxon>
        <taxon>Magnoliopsida</taxon>
        <taxon>Liliopsida</taxon>
        <taxon>Poales</taxon>
        <taxon>Poaceae</taxon>
        <taxon>BOP clade</taxon>
        <taxon>Oryzoideae</taxon>
        <taxon>Oryzeae</taxon>
        <taxon>Oryzinae</taxon>
        <taxon>Oryza</taxon>
        <taxon>Oryza sativa</taxon>
    </lineage>
</organism>
<evidence type="ECO:0000313" key="2">
    <source>
        <dbReference type="Proteomes" id="UP000000763"/>
    </source>
</evidence>
<reference evidence="2" key="2">
    <citation type="journal article" date="2008" name="Nucleic Acids Res.">
        <title>The rice annotation project database (RAP-DB): 2008 update.</title>
        <authorList>
            <consortium name="The rice annotation project (RAP)"/>
        </authorList>
    </citation>
    <scope>GENOME REANNOTATION</scope>
    <source>
        <strain evidence="2">cv. Nipponbare</strain>
    </source>
</reference>
<protein>
    <submittedName>
        <fullName evidence="1">Uncharacterized protein</fullName>
    </submittedName>
</protein>
<dbReference type="Proteomes" id="UP000000763">
    <property type="component" value="Chromosome 8"/>
</dbReference>
<sequence>MIRGHGAHGHIARRSTRTLQDYSGGAYSYCTGNIRLNPLVTTLTELSGGFVVVGCAEIRDPCRQ</sequence>
<gene>
    <name evidence="1" type="primary">OJ1113_A10.24</name>
</gene>
<accession>Q6ZB87</accession>
<dbReference type="EMBL" id="AP004643">
    <property type="protein sequence ID" value="BAD09753.1"/>
    <property type="molecule type" value="Genomic_DNA"/>
</dbReference>
<dbReference type="AlphaFoldDB" id="Q6ZB87"/>